<evidence type="ECO:0000259" key="2">
    <source>
        <dbReference type="SMART" id="SM01327"/>
    </source>
</evidence>
<feature type="compositionally biased region" description="Basic and acidic residues" evidence="1">
    <location>
        <begin position="1119"/>
        <end position="1133"/>
    </location>
</feature>
<comment type="caution">
    <text evidence="3">The sequence shown here is derived from an EMBL/GenBank/DDBJ whole genome shotgun (WGS) entry which is preliminary data.</text>
</comment>
<feature type="compositionally biased region" description="Basic and acidic residues" evidence="1">
    <location>
        <begin position="410"/>
        <end position="419"/>
    </location>
</feature>
<feature type="compositionally biased region" description="Low complexity" evidence="1">
    <location>
        <begin position="1255"/>
        <end position="1266"/>
    </location>
</feature>
<feature type="compositionally biased region" description="Polar residues" evidence="1">
    <location>
        <begin position="1230"/>
        <end position="1254"/>
    </location>
</feature>
<feature type="region of interest" description="Disordered" evidence="1">
    <location>
        <begin position="1535"/>
        <end position="1643"/>
    </location>
</feature>
<feature type="region of interest" description="Disordered" evidence="1">
    <location>
        <begin position="982"/>
        <end position="1001"/>
    </location>
</feature>
<feature type="compositionally biased region" description="Basic and acidic residues" evidence="1">
    <location>
        <begin position="458"/>
        <end position="470"/>
    </location>
</feature>
<feature type="compositionally biased region" description="Polar residues" evidence="1">
    <location>
        <begin position="420"/>
        <end position="429"/>
    </location>
</feature>
<feature type="compositionally biased region" description="Basic and acidic residues" evidence="1">
    <location>
        <begin position="1314"/>
        <end position="1327"/>
    </location>
</feature>
<feature type="region of interest" description="Disordered" evidence="1">
    <location>
        <begin position="752"/>
        <end position="813"/>
    </location>
</feature>
<name>A0AAD5FYU6_9ASCO</name>
<feature type="compositionally biased region" description="Polar residues" evidence="1">
    <location>
        <begin position="781"/>
        <end position="794"/>
    </location>
</feature>
<protein>
    <submittedName>
        <fullName evidence="3">ZDS1</fullName>
    </submittedName>
</protein>
<dbReference type="Pfam" id="PF08632">
    <property type="entry name" value="Zds_C"/>
    <property type="match status" value="1"/>
</dbReference>
<dbReference type="GeneID" id="76150502"/>
<feature type="region of interest" description="Disordered" evidence="1">
    <location>
        <begin position="252"/>
        <end position="300"/>
    </location>
</feature>
<feature type="region of interest" description="Disordered" evidence="1">
    <location>
        <begin position="371"/>
        <end position="391"/>
    </location>
</feature>
<feature type="compositionally biased region" description="Basic residues" evidence="1">
    <location>
        <begin position="1199"/>
        <end position="1213"/>
    </location>
</feature>
<feature type="compositionally biased region" description="Acidic residues" evidence="1">
    <location>
        <begin position="1539"/>
        <end position="1582"/>
    </location>
</feature>
<dbReference type="InterPro" id="IPR013941">
    <property type="entry name" value="ZDS1_C"/>
</dbReference>
<feature type="region of interest" description="Disordered" evidence="1">
    <location>
        <begin position="410"/>
        <end position="642"/>
    </location>
</feature>
<feature type="region of interest" description="Disordered" evidence="1">
    <location>
        <begin position="1"/>
        <end position="20"/>
    </location>
</feature>
<feature type="compositionally biased region" description="Polar residues" evidence="1">
    <location>
        <begin position="1047"/>
        <end position="1058"/>
    </location>
</feature>
<accession>A0AAD5FYU6</accession>
<feature type="compositionally biased region" description="Low complexity" evidence="1">
    <location>
        <begin position="1081"/>
        <end position="1096"/>
    </location>
</feature>
<proteinExistence type="predicted"/>
<feature type="compositionally biased region" description="Basic and acidic residues" evidence="1">
    <location>
        <begin position="1284"/>
        <end position="1297"/>
    </location>
</feature>
<feature type="compositionally biased region" description="Polar residues" evidence="1">
    <location>
        <begin position="252"/>
        <end position="276"/>
    </location>
</feature>
<feature type="compositionally biased region" description="Low complexity" evidence="1">
    <location>
        <begin position="795"/>
        <end position="804"/>
    </location>
</feature>
<dbReference type="RefSeq" id="XP_051609045.1">
    <property type="nucleotide sequence ID" value="XM_051751757.1"/>
</dbReference>
<feature type="compositionally biased region" description="Acidic residues" evidence="1">
    <location>
        <begin position="1596"/>
        <end position="1608"/>
    </location>
</feature>
<evidence type="ECO:0000313" key="4">
    <source>
        <dbReference type="Proteomes" id="UP001204833"/>
    </source>
</evidence>
<evidence type="ECO:0000313" key="3">
    <source>
        <dbReference type="EMBL" id="KAI5958598.1"/>
    </source>
</evidence>
<feature type="compositionally biased region" description="Low complexity" evidence="1">
    <location>
        <begin position="87"/>
        <end position="110"/>
    </location>
</feature>
<feature type="compositionally biased region" description="Basic and acidic residues" evidence="1">
    <location>
        <begin position="874"/>
        <end position="890"/>
    </location>
</feature>
<feature type="compositionally biased region" description="Polar residues" evidence="1">
    <location>
        <begin position="471"/>
        <end position="493"/>
    </location>
</feature>
<feature type="compositionally biased region" description="Low complexity" evidence="1">
    <location>
        <begin position="770"/>
        <end position="780"/>
    </location>
</feature>
<feature type="compositionally biased region" description="Basic residues" evidence="1">
    <location>
        <begin position="663"/>
        <end position="678"/>
    </location>
</feature>
<dbReference type="PANTHER" id="PTHR28089:SF1">
    <property type="entry name" value="PROTEIN ZDS1-RELATED"/>
    <property type="match status" value="1"/>
</dbReference>
<feature type="region of interest" description="Disordered" evidence="1">
    <location>
        <begin position="39"/>
        <end position="151"/>
    </location>
</feature>
<feature type="compositionally biased region" description="Polar residues" evidence="1">
    <location>
        <begin position="1180"/>
        <end position="1193"/>
    </location>
</feature>
<dbReference type="GO" id="GO:0030010">
    <property type="term" value="P:establishment of cell polarity"/>
    <property type="evidence" value="ECO:0007669"/>
    <property type="project" value="TreeGrafter"/>
</dbReference>
<feature type="compositionally biased region" description="Polar residues" evidence="1">
    <location>
        <begin position="1377"/>
        <end position="1390"/>
    </location>
</feature>
<gene>
    <name evidence="3" type="ORF">KGF57_002443</name>
</gene>
<feature type="compositionally biased region" description="Basic residues" evidence="1">
    <location>
        <begin position="1350"/>
        <end position="1368"/>
    </location>
</feature>
<dbReference type="PANTHER" id="PTHR28089">
    <property type="entry name" value="PROTEIN ZDS1-RELATED"/>
    <property type="match status" value="1"/>
</dbReference>
<dbReference type="Proteomes" id="UP001204833">
    <property type="component" value="Unassembled WGS sequence"/>
</dbReference>
<dbReference type="GO" id="GO:0010971">
    <property type="term" value="P:positive regulation of G2/M transition of mitotic cell cycle"/>
    <property type="evidence" value="ECO:0007669"/>
    <property type="project" value="TreeGrafter"/>
</dbReference>
<feature type="region of interest" description="Disordered" evidence="1">
    <location>
        <begin position="1284"/>
        <end position="1390"/>
    </location>
</feature>
<keyword evidence="4" id="KW-1185">Reference proteome</keyword>
<dbReference type="SMART" id="SM01327">
    <property type="entry name" value="Zds_C"/>
    <property type="match status" value="1"/>
</dbReference>
<feature type="domain" description="Protein Zds1 C-terminal" evidence="2">
    <location>
        <begin position="1474"/>
        <end position="1526"/>
    </location>
</feature>
<dbReference type="GO" id="GO:0005737">
    <property type="term" value="C:cytoplasm"/>
    <property type="evidence" value="ECO:0007669"/>
    <property type="project" value="TreeGrafter"/>
</dbReference>
<dbReference type="InterPro" id="IPR040206">
    <property type="entry name" value="Zds1/2"/>
</dbReference>
<dbReference type="EMBL" id="JAIHNG010000116">
    <property type="protein sequence ID" value="KAI5958598.1"/>
    <property type="molecule type" value="Genomic_DNA"/>
</dbReference>
<feature type="compositionally biased region" description="Polar residues" evidence="1">
    <location>
        <begin position="576"/>
        <end position="596"/>
    </location>
</feature>
<reference evidence="3 4" key="1">
    <citation type="journal article" date="2022" name="DNA Res.">
        <title>Genome analysis of five recently described species of the CUG-Ser clade uncovers Candida theae as a new hybrid lineage with pathogenic potential in the Candida parapsilosis species complex.</title>
        <authorList>
            <person name="Mixao V."/>
            <person name="Del Olmo V."/>
            <person name="Hegedusova E."/>
            <person name="Saus E."/>
            <person name="Pryszcz L."/>
            <person name="Cillingova A."/>
            <person name="Nosek J."/>
            <person name="Gabaldon T."/>
        </authorList>
    </citation>
    <scope>NUCLEOTIDE SEQUENCE [LARGE SCALE GENOMIC DNA]</scope>
    <source>
        <strain evidence="3 4">CBS 12239</strain>
    </source>
</reference>
<feature type="compositionally biased region" description="Basic and acidic residues" evidence="1">
    <location>
        <begin position="563"/>
        <end position="572"/>
    </location>
</feature>
<feature type="compositionally biased region" description="Polar residues" evidence="1">
    <location>
        <begin position="696"/>
        <end position="725"/>
    </location>
</feature>
<organism evidence="3 4">
    <name type="scientific">Candida theae</name>
    <dbReference type="NCBI Taxonomy" id="1198502"/>
    <lineage>
        <taxon>Eukaryota</taxon>
        <taxon>Fungi</taxon>
        <taxon>Dikarya</taxon>
        <taxon>Ascomycota</taxon>
        <taxon>Saccharomycotina</taxon>
        <taxon>Pichiomycetes</taxon>
        <taxon>Debaryomycetaceae</taxon>
        <taxon>Candida/Lodderomyces clade</taxon>
        <taxon>Candida</taxon>
    </lineage>
</organism>
<feature type="compositionally biased region" description="Basic and acidic residues" evidence="1">
    <location>
        <begin position="752"/>
        <end position="762"/>
    </location>
</feature>
<sequence>MYSPDSSFQNDPNYESAVQDIEQEKKMVAALKRLSIGNLMQYDPDLPPGSMDDVDPFATSSHLQPGGTELYDEELIPQHTRNAHPRSSSLSSTSGSPTKSPSKSPTSSTSSKRDDLGKSPVKSHSSSPGRNHNLHAPSSFTGKSPSPVKRRSLYMDNDSILTTDEEFFDASEDQVYDASNTVWLPAELHPQVNPESFKTLIKHQVEDIKDRNLKRRSTISRRSTLSRQPSIADHEEEPTTTIRVQKNALQEPVQANQDQQNGSLSRTPSLNSSKSASPPKDPTKRESWYNKQKRFSNPSLKELTTELQQLSKMAGMDKSDAVTIARTLSSNSLGYTDVERLAIDELNRSPPHGDTSGTSNTLHLQQRLQQQFNQSLSGEDLDEEEEPAFYSNTLPLQDLHRDFALKRSRRTDYRKKDSEFSASPESSPLSRKEQNHHGKPAGQRAYKTRDSQLLFSYKKLDADTHSEKTQQRGQVSSEYPLHTSNTSFTNSRGTPPGTPIFENRLPSPRHTQRDPHYSNRYPHARNQDQHTPQIQRRDITPQGNVHPDERQYPSRQQYQQHRQSRDAKHLPDLPHQQRQQHSPYLLQGQRNRSPFQHGSPVGEHFSSRQDSHHLSHNKVKNPFPTQPQVKSTGPHHQLKSEKKLMSASNTNINDFMVETPTKQSRHHHHSLTNKHHSRQSSQRPQPDVPMLFPSSKDPQNVRLQNQVHPQQQVSTELKSRSSLRPSGSVPPRSKQLHQNLDLLRSEINEFKESLNKDKRLPERQSNARLSSSQQQQQQQQASTPSHYQVRQLSKQQQQQQNYPYQNPPEQVPESEISFDVSYQDLSTDDPLGIEQEALRELGMKKDHHGTYGVVSAGYDKTGTIDAHTQTQNTLEREPPIKQSTPEHDPPLKQSTPEQEDGNANDDLFANIPDVDVDDDFSDLDDEPILVPSAVDFTDGQELHGPPSGDTFKDVLQLSRSQSPSTPPVEGKLDEPFLKNYTQVQSDTSSRVKTSSKPTKVNTKLFNKGNVQIIDSNNYEEKMGMKMGTNGDDDKNLKKKKSFGILSGGNNLTPPTSSELAADGDKSLRKKKSWNWLRERSSSLSSIDSAQQQAQVATENTTVNPKVPLSKRSFSNPEKSSSKRERESNVRVGEKLPQGDATSAHNPDKENVLSKLFKKKSKANLSNASLPSVHSQESKDSGVTVNSQDPNYDSNDPRGLKKKTSGLFKKRSKTKLVGQEGGAKVSPPAPSLQSKQTQMVQSSLRRNSTEMISPQSSNNAESIVSSVESEAPLLQNLNLESVRVDKAGGDDDAMRDAEAASFGTNANDEAAASAQEERKGFDEDRKLANIDINSLDSSDDIAENTTENGLKSKKSTVKKHKRYRHRKKEKPSGVTEEVASNSSEGKVSVSNVEDPVLGEKKAVSTIAVAPLADAKSGEVNEDGNPSDAALTKEQQQLAKIDIQEKLKKSIKRTSKANQPIEFTDSAFGFPLPPPSQSTIIMLDYRFPVHVERAIYRLSHLKLANPKRSLREQVLLSNFMYAYLNLVDHTLHMEQQMTGANEEEEGEQEDAQDDNASDEEDETMVDSEGEDADVDVVEREEEEHVIDHFGTDSGADVDFGEDVVEDDDEFLTGFSSRRRRVSMGSGGEGVDGESLPAEERIRLTA</sequence>
<feature type="compositionally biased region" description="Polar residues" evidence="1">
    <location>
        <begin position="1"/>
        <end position="13"/>
    </location>
</feature>
<feature type="region of interest" description="Disordered" evidence="1">
    <location>
        <begin position="862"/>
        <end position="926"/>
    </location>
</feature>
<feature type="compositionally biased region" description="Polar residues" evidence="1">
    <location>
        <begin position="122"/>
        <end position="144"/>
    </location>
</feature>
<feature type="region of interest" description="Disordered" evidence="1">
    <location>
        <begin position="660"/>
        <end position="738"/>
    </location>
</feature>
<feature type="region of interest" description="Disordered" evidence="1">
    <location>
        <begin position="1016"/>
        <end position="1266"/>
    </location>
</feature>
<evidence type="ECO:0000256" key="1">
    <source>
        <dbReference type="SAM" id="MobiDB-lite"/>
    </source>
</evidence>
<feature type="region of interest" description="Disordered" evidence="1">
    <location>
        <begin position="212"/>
        <end position="239"/>
    </location>
</feature>
<feature type="compositionally biased region" description="Acidic residues" evidence="1">
    <location>
        <begin position="914"/>
        <end position="926"/>
    </location>
</feature>